<evidence type="ECO:0008006" key="2">
    <source>
        <dbReference type="Google" id="ProtNLM"/>
    </source>
</evidence>
<sequence>MKKMFIILIIIVVFLSCTKNEGLSNYDNFFNITASDFSQIYNFNYIVIKEGIRDTIEVSNNPNIVLSGKDFALNHLLLIRNSLQNGDGLFIPPERRNALLNKVDAVIQMVMNENFNGARIKIVKDVLPTFKGMGERWYKIYFIKGIGKCNKRS</sequence>
<accession>A0A7C4YQJ6</accession>
<comment type="caution">
    <text evidence="1">The sequence shown here is derived from an EMBL/GenBank/DDBJ whole genome shotgun (WGS) entry which is preliminary data.</text>
</comment>
<dbReference type="EMBL" id="DTHG01000004">
    <property type="protein sequence ID" value="HGW90948.1"/>
    <property type="molecule type" value="Genomic_DNA"/>
</dbReference>
<proteinExistence type="predicted"/>
<name>A0A7C4YQJ6_UNCW3</name>
<reference evidence="1" key="1">
    <citation type="journal article" date="2020" name="mSystems">
        <title>Genome- and Community-Level Interaction Insights into Carbon Utilization and Element Cycling Functions of Hydrothermarchaeota in Hydrothermal Sediment.</title>
        <authorList>
            <person name="Zhou Z."/>
            <person name="Liu Y."/>
            <person name="Xu W."/>
            <person name="Pan J."/>
            <person name="Luo Z.H."/>
            <person name="Li M."/>
        </authorList>
    </citation>
    <scope>NUCLEOTIDE SEQUENCE [LARGE SCALE GENOMIC DNA]</scope>
    <source>
        <strain evidence="1">SpSt-780</strain>
    </source>
</reference>
<evidence type="ECO:0000313" key="1">
    <source>
        <dbReference type="EMBL" id="HGW90948.1"/>
    </source>
</evidence>
<organism evidence="1">
    <name type="scientific">candidate division WOR-3 bacterium</name>
    <dbReference type="NCBI Taxonomy" id="2052148"/>
    <lineage>
        <taxon>Bacteria</taxon>
        <taxon>Bacteria division WOR-3</taxon>
    </lineage>
</organism>
<protein>
    <recommendedName>
        <fullName evidence="2">Lipoprotein</fullName>
    </recommendedName>
</protein>
<dbReference type="PROSITE" id="PS51257">
    <property type="entry name" value="PROKAR_LIPOPROTEIN"/>
    <property type="match status" value="1"/>
</dbReference>
<dbReference type="AlphaFoldDB" id="A0A7C4YQJ6"/>
<gene>
    <name evidence="1" type="ORF">ENV67_00190</name>
</gene>